<protein>
    <submittedName>
        <fullName evidence="1">All-trans-phytoene synthase</fullName>
    </submittedName>
</protein>
<dbReference type="SFLD" id="SFLDS00005">
    <property type="entry name" value="Isoprenoid_Synthase_Type_I"/>
    <property type="match status" value="1"/>
</dbReference>
<dbReference type="GO" id="GO:0051996">
    <property type="term" value="F:squalene synthase [NAD(P)H] activity"/>
    <property type="evidence" value="ECO:0007669"/>
    <property type="project" value="InterPro"/>
</dbReference>
<dbReference type="SFLD" id="SFLDG01212">
    <property type="entry name" value="Phytoene_synthase_like"/>
    <property type="match status" value="1"/>
</dbReference>
<evidence type="ECO:0000313" key="1">
    <source>
        <dbReference type="EMBL" id="QDU29587.1"/>
    </source>
</evidence>
<organism evidence="1 2">
    <name type="scientific">Anatilimnocola aggregata</name>
    <dbReference type="NCBI Taxonomy" id="2528021"/>
    <lineage>
        <taxon>Bacteria</taxon>
        <taxon>Pseudomonadati</taxon>
        <taxon>Planctomycetota</taxon>
        <taxon>Planctomycetia</taxon>
        <taxon>Pirellulales</taxon>
        <taxon>Pirellulaceae</taxon>
        <taxon>Anatilimnocola</taxon>
    </lineage>
</organism>
<dbReference type="GO" id="GO:0016114">
    <property type="term" value="P:terpenoid biosynthetic process"/>
    <property type="evidence" value="ECO:0007669"/>
    <property type="project" value="UniProtKB-ARBA"/>
</dbReference>
<accession>A0A517YH77</accession>
<dbReference type="InterPro" id="IPR033904">
    <property type="entry name" value="Trans_IPPS_HH"/>
</dbReference>
<dbReference type="InterPro" id="IPR002060">
    <property type="entry name" value="Squ/phyt_synthse"/>
</dbReference>
<dbReference type="CDD" id="cd00683">
    <property type="entry name" value="Trans_IPPS_HH"/>
    <property type="match status" value="1"/>
</dbReference>
<gene>
    <name evidence="1" type="primary">crtB_2</name>
    <name evidence="1" type="ORF">ETAA8_47010</name>
</gene>
<dbReference type="OrthoDB" id="9787280at2"/>
<reference evidence="1 2" key="1">
    <citation type="submission" date="2019-02" db="EMBL/GenBank/DDBJ databases">
        <title>Deep-cultivation of Planctomycetes and their phenomic and genomic characterization uncovers novel biology.</title>
        <authorList>
            <person name="Wiegand S."/>
            <person name="Jogler M."/>
            <person name="Boedeker C."/>
            <person name="Pinto D."/>
            <person name="Vollmers J."/>
            <person name="Rivas-Marin E."/>
            <person name="Kohn T."/>
            <person name="Peeters S.H."/>
            <person name="Heuer A."/>
            <person name="Rast P."/>
            <person name="Oberbeckmann S."/>
            <person name="Bunk B."/>
            <person name="Jeske O."/>
            <person name="Meyerdierks A."/>
            <person name="Storesund J.E."/>
            <person name="Kallscheuer N."/>
            <person name="Luecker S."/>
            <person name="Lage O.M."/>
            <person name="Pohl T."/>
            <person name="Merkel B.J."/>
            <person name="Hornburger P."/>
            <person name="Mueller R.-W."/>
            <person name="Bruemmer F."/>
            <person name="Labrenz M."/>
            <person name="Spormann A.M."/>
            <person name="Op den Camp H."/>
            <person name="Overmann J."/>
            <person name="Amann R."/>
            <person name="Jetten M.S.M."/>
            <person name="Mascher T."/>
            <person name="Medema M.H."/>
            <person name="Devos D.P."/>
            <person name="Kaster A.-K."/>
            <person name="Ovreas L."/>
            <person name="Rohde M."/>
            <person name="Galperin M.Y."/>
            <person name="Jogler C."/>
        </authorList>
    </citation>
    <scope>NUCLEOTIDE SEQUENCE [LARGE SCALE GENOMIC DNA]</scope>
    <source>
        <strain evidence="1 2">ETA_A8</strain>
    </source>
</reference>
<dbReference type="PANTHER" id="PTHR31480">
    <property type="entry name" value="BIFUNCTIONAL LYCOPENE CYCLASE/PHYTOENE SYNTHASE"/>
    <property type="match status" value="1"/>
</dbReference>
<dbReference type="GO" id="GO:0004311">
    <property type="term" value="F:geranylgeranyl diphosphate synthase activity"/>
    <property type="evidence" value="ECO:0007669"/>
    <property type="project" value="InterPro"/>
</dbReference>
<dbReference type="Pfam" id="PF00494">
    <property type="entry name" value="SQS_PSY"/>
    <property type="match status" value="1"/>
</dbReference>
<sequence length="288" mass="33275">MPGKNREPRLEESYRHCRDVVLRARSNLARAFWLLRHDQRRGMDALYAFARQADDLVDCPGSERDRRTSLEQFRHELDHSLAGKPVGMLFPALIDTIQHYQIQPRHCYDLLDGCAMDLSPRRYANWDELREYCLRVASSVGLACLQIWDCTDERALQPAIDCGLALQLTNILRDVRSDAQVGRIYLPQDELARFGVTENDLLSGEPTASMIELVRFQIVRSNALYASAWQGLSYVPEPARRLYWLMHQTYDRLLKKMEADPAAIFRTRVQLSQSTKIWLAARAVLRLV</sequence>
<dbReference type="KEGG" id="aagg:ETAA8_47010"/>
<evidence type="ECO:0000313" key="2">
    <source>
        <dbReference type="Proteomes" id="UP000315017"/>
    </source>
</evidence>
<dbReference type="SUPFAM" id="SSF48576">
    <property type="entry name" value="Terpenoid synthases"/>
    <property type="match status" value="1"/>
</dbReference>
<dbReference type="Proteomes" id="UP000315017">
    <property type="component" value="Chromosome"/>
</dbReference>
<keyword evidence="2" id="KW-1185">Reference proteome</keyword>
<dbReference type="InterPro" id="IPR044843">
    <property type="entry name" value="Trans_IPPS_bact-type"/>
</dbReference>
<dbReference type="RefSeq" id="WP_145093610.1">
    <property type="nucleotide sequence ID" value="NZ_CP036274.1"/>
</dbReference>
<dbReference type="EMBL" id="CP036274">
    <property type="protein sequence ID" value="QDU29587.1"/>
    <property type="molecule type" value="Genomic_DNA"/>
</dbReference>
<dbReference type="AlphaFoldDB" id="A0A517YH77"/>
<proteinExistence type="predicted"/>
<dbReference type="SFLD" id="SFLDG01018">
    <property type="entry name" value="Squalene/Phytoene_Synthase_Lik"/>
    <property type="match status" value="1"/>
</dbReference>
<name>A0A517YH77_9BACT</name>
<dbReference type="Gene3D" id="1.10.600.10">
    <property type="entry name" value="Farnesyl Diphosphate Synthase"/>
    <property type="match status" value="1"/>
</dbReference>
<dbReference type="InterPro" id="IPR008949">
    <property type="entry name" value="Isoprenoid_synthase_dom_sf"/>
</dbReference>